<evidence type="ECO:0000313" key="2">
    <source>
        <dbReference type="Proteomes" id="UP000324800"/>
    </source>
</evidence>
<sequence>MTTAEKRAIEDYIISADSSIGRADAFAEVFGLTDRKARRLVFDAGFPSSLLQNLYETELQINREGKVSQEKYVENPGRYEHNINTRIDQSSMNIGSRRTVITEKQQLNDILNFQSPRQKDKEIAQEKLTEKQRQAIQSDILKSENLNTIYDIGALDWGRRPINDIYNRNPFETYKTSQKYDAQAYPQSYMKIDAPKGVTNKLK</sequence>
<accession>A0A5J4W8W3</accession>
<protein>
    <submittedName>
        <fullName evidence="1">Uncharacterized protein</fullName>
    </submittedName>
</protein>
<proteinExistence type="predicted"/>
<dbReference type="EMBL" id="SNRW01003048">
    <property type="protein sequence ID" value="KAA6390942.1"/>
    <property type="molecule type" value="Genomic_DNA"/>
</dbReference>
<comment type="caution">
    <text evidence="1">The sequence shown here is derived from an EMBL/GenBank/DDBJ whole genome shotgun (WGS) entry which is preliminary data.</text>
</comment>
<dbReference type="AlphaFoldDB" id="A0A5J4W8W3"/>
<name>A0A5J4W8W3_9EUKA</name>
<gene>
    <name evidence="1" type="ORF">EZS28_013530</name>
</gene>
<reference evidence="1 2" key="1">
    <citation type="submission" date="2019-03" db="EMBL/GenBank/DDBJ databases">
        <title>Single cell metagenomics reveals metabolic interactions within the superorganism composed of flagellate Streblomastix strix and complex community of Bacteroidetes bacteria on its surface.</title>
        <authorList>
            <person name="Treitli S.C."/>
            <person name="Kolisko M."/>
            <person name="Husnik F."/>
            <person name="Keeling P."/>
            <person name="Hampl V."/>
        </authorList>
    </citation>
    <scope>NUCLEOTIDE SEQUENCE [LARGE SCALE GENOMIC DNA]</scope>
    <source>
        <strain evidence="1">ST1C</strain>
    </source>
</reference>
<evidence type="ECO:0000313" key="1">
    <source>
        <dbReference type="EMBL" id="KAA6390942.1"/>
    </source>
</evidence>
<dbReference type="Proteomes" id="UP000324800">
    <property type="component" value="Unassembled WGS sequence"/>
</dbReference>
<organism evidence="1 2">
    <name type="scientific">Streblomastix strix</name>
    <dbReference type="NCBI Taxonomy" id="222440"/>
    <lineage>
        <taxon>Eukaryota</taxon>
        <taxon>Metamonada</taxon>
        <taxon>Preaxostyla</taxon>
        <taxon>Oxymonadida</taxon>
        <taxon>Streblomastigidae</taxon>
        <taxon>Streblomastix</taxon>
    </lineage>
</organism>